<organism evidence="1 2">
    <name type="scientific">Aliikangiella coralliicola</name>
    <dbReference type="NCBI Taxonomy" id="2592383"/>
    <lineage>
        <taxon>Bacteria</taxon>
        <taxon>Pseudomonadati</taxon>
        <taxon>Pseudomonadota</taxon>
        <taxon>Gammaproteobacteria</taxon>
        <taxon>Oceanospirillales</taxon>
        <taxon>Pleioneaceae</taxon>
        <taxon>Aliikangiella</taxon>
    </lineage>
</organism>
<dbReference type="EMBL" id="VIKS01000001">
    <property type="protein sequence ID" value="TQV89615.1"/>
    <property type="molecule type" value="Genomic_DNA"/>
</dbReference>
<evidence type="ECO:0008006" key="3">
    <source>
        <dbReference type="Google" id="ProtNLM"/>
    </source>
</evidence>
<evidence type="ECO:0000313" key="2">
    <source>
        <dbReference type="Proteomes" id="UP000315439"/>
    </source>
</evidence>
<comment type="caution">
    <text evidence="1">The sequence shown here is derived from an EMBL/GenBank/DDBJ whole genome shotgun (WGS) entry which is preliminary data.</text>
</comment>
<dbReference type="Proteomes" id="UP000315439">
    <property type="component" value="Unassembled WGS sequence"/>
</dbReference>
<keyword evidence="2" id="KW-1185">Reference proteome</keyword>
<reference evidence="1 2" key="1">
    <citation type="submission" date="2019-07" db="EMBL/GenBank/DDBJ databases">
        <title>Draft genome for Aliikangiella sp. M105.</title>
        <authorList>
            <person name="Wang G."/>
        </authorList>
    </citation>
    <scope>NUCLEOTIDE SEQUENCE [LARGE SCALE GENOMIC DNA]</scope>
    <source>
        <strain evidence="1 2">M105</strain>
    </source>
</reference>
<proteinExistence type="predicted"/>
<protein>
    <recommendedName>
        <fullName evidence="3">STAS/SEC14 domain-containing protein</fullName>
    </recommendedName>
</protein>
<gene>
    <name evidence="1" type="ORF">FLL46_01655</name>
</gene>
<sequence length="140" mass="16027">MTHLRKSEALANTAEKYFVEIDSTNSLAHLVYFGSITLKDVVGSFSALIRHPDFVHNMDACYDLSQAIVEIDLNETEIFSHFVEGLRDRRGANYRIAFICGDEMTKMLVDFYRLFLARTDIELFNTDTKSSAMDWLCEPA</sequence>
<accession>A0A545UJH1</accession>
<name>A0A545UJH1_9GAMM</name>
<dbReference type="AlphaFoldDB" id="A0A545UJH1"/>
<evidence type="ECO:0000313" key="1">
    <source>
        <dbReference type="EMBL" id="TQV89615.1"/>
    </source>
</evidence>
<dbReference type="RefSeq" id="WP_142891679.1">
    <property type="nucleotide sequence ID" value="NZ_ML660160.1"/>
</dbReference>
<dbReference type="OrthoDB" id="9857263at2"/>